<dbReference type="PROSITE" id="PS50043">
    <property type="entry name" value="HTH_LUXR_2"/>
    <property type="match status" value="1"/>
</dbReference>
<evidence type="ECO:0000313" key="6">
    <source>
        <dbReference type="EMBL" id="GAA3969535.1"/>
    </source>
</evidence>
<feature type="domain" description="HTH luxR-type" evidence="4">
    <location>
        <begin position="161"/>
        <end position="226"/>
    </location>
</feature>
<dbReference type="InterPro" id="IPR001789">
    <property type="entry name" value="Sig_transdc_resp-reg_receiver"/>
</dbReference>
<sequence>MACHLLLVDDHPALTRGLAALLAQEPDLVVSGQFASGDALLEFLATAPGPTADLILLDLYLPPPLDGLTLLPRLRRGWPGLRVLVFSSAASPVLVSQVAAAGAHGFLDKSAEAGALLAAIRAVHTGQLVFPARLRAPLLPSAAAWAPASGAATPGTVAADALLRLRQLSAREREIIGLVRAGYSSRAIADQLGLTEMTVSTHRRNLLRKLGLHGVAGLVRFAHEHGL</sequence>
<dbReference type="SMART" id="SM00421">
    <property type="entry name" value="HTH_LUXR"/>
    <property type="match status" value="1"/>
</dbReference>
<keyword evidence="7" id="KW-1185">Reference proteome</keyword>
<dbReference type="RefSeq" id="WP_345122534.1">
    <property type="nucleotide sequence ID" value="NZ_BAABDI010000007.1"/>
</dbReference>
<evidence type="ECO:0000256" key="3">
    <source>
        <dbReference type="PROSITE-ProRule" id="PRU00169"/>
    </source>
</evidence>
<dbReference type="PROSITE" id="PS00622">
    <property type="entry name" value="HTH_LUXR_1"/>
    <property type="match status" value="1"/>
</dbReference>
<dbReference type="SUPFAM" id="SSF52172">
    <property type="entry name" value="CheY-like"/>
    <property type="match status" value="1"/>
</dbReference>
<evidence type="ECO:0000259" key="4">
    <source>
        <dbReference type="PROSITE" id="PS50043"/>
    </source>
</evidence>
<gene>
    <name evidence="6" type="ORF">GCM10022407_14330</name>
</gene>
<dbReference type="PANTHER" id="PTHR43214">
    <property type="entry name" value="TWO-COMPONENT RESPONSE REGULATOR"/>
    <property type="match status" value="1"/>
</dbReference>
<dbReference type="Pfam" id="PF00072">
    <property type="entry name" value="Response_reg"/>
    <property type="match status" value="1"/>
</dbReference>
<dbReference type="Gene3D" id="3.40.50.2300">
    <property type="match status" value="1"/>
</dbReference>
<dbReference type="EMBL" id="BAABDI010000007">
    <property type="protein sequence ID" value="GAA3969535.1"/>
    <property type="molecule type" value="Genomic_DNA"/>
</dbReference>
<dbReference type="PANTHER" id="PTHR43214:SF17">
    <property type="entry name" value="TRANSCRIPTIONAL REGULATORY PROTEIN RCSB"/>
    <property type="match status" value="1"/>
</dbReference>
<name>A0ABP7PQE9_9BACT</name>
<dbReference type="InterPro" id="IPR000792">
    <property type="entry name" value="Tscrpt_reg_LuxR_C"/>
</dbReference>
<keyword evidence="2" id="KW-0238">DNA-binding</keyword>
<dbReference type="Gene3D" id="1.10.10.10">
    <property type="entry name" value="Winged helix-like DNA-binding domain superfamily/Winged helix DNA-binding domain"/>
    <property type="match status" value="1"/>
</dbReference>
<dbReference type="SMART" id="SM00448">
    <property type="entry name" value="REC"/>
    <property type="match status" value="1"/>
</dbReference>
<evidence type="ECO:0000256" key="1">
    <source>
        <dbReference type="ARBA" id="ARBA00022553"/>
    </source>
</evidence>
<dbReference type="PROSITE" id="PS50110">
    <property type="entry name" value="RESPONSE_REGULATORY"/>
    <property type="match status" value="1"/>
</dbReference>
<accession>A0ABP7PQE9</accession>
<dbReference type="CDD" id="cd17535">
    <property type="entry name" value="REC_NarL-like"/>
    <property type="match status" value="1"/>
</dbReference>
<feature type="modified residue" description="4-aspartylphosphate" evidence="3">
    <location>
        <position position="58"/>
    </location>
</feature>
<dbReference type="InterPro" id="IPR016032">
    <property type="entry name" value="Sig_transdc_resp-reg_C-effctor"/>
</dbReference>
<dbReference type="Proteomes" id="UP001501556">
    <property type="component" value="Unassembled WGS sequence"/>
</dbReference>
<dbReference type="InterPro" id="IPR011006">
    <property type="entry name" value="CheY-like_superfamily"/>
</dbReference>
<evidence type="ECO:0000259" key="5">
    <source>
        <dbReference type="PROSITE" id="PS50110"/>
    </source>
</evidence>
<dbReference type="InterPro" id="IPR039420">
    <property type="entry name" value="WalR-like"/>
</dbReference>
<dbReference type="InterPro" id="IPR058245">
    <property type="entry name" value="NreC/VraR/RcsB-like_REC"/>
</dbReference>
<dbReference type="InterPro" id="IPR036388">
    <property type="entry name" value="WH-like_DNA-bd_sf"/>
</dbReference>
<dbReference type="Pfam" id="PF00196">
    <property type="entry name" value="GerE"/>
    <property type="match status" value="1"/>
</dbReference>
<evidence type="ECO:0000313" key="7">
    <source>
        <dbReference type="Proteomes" id="UP001501556"/>
    </source>
</evidence>
<dbReference type="CDD" id="cd06170">
    <property type="entry name" value="LuxR_C_like"/>
    <property type="match status" value="1"/>
</dbReference>
<keyword evidence="1 3" id="KW-0597">Phosphoprotein</keyword>
<dbReference type="PRINTS" id="PR00038">
    <property type="entry name" value="HTHLUXR"/>
</dbReference>
<organism evidence="6 7">
    <name type="scientific">Hymenobacter antarcticus</name>
    <dbReference type="NCBI Taxonomy" id="486270"/>
    <lineage>
        <taxon>Bacteria</taxon>
        <taxon>Pseudomonadati</taxon>
        <taxon>Bacteroidota</taxon>
        <taxon>Cytophagia</taxon>
        <taxon>Cytophagales</taxon>
        <taxon>Hymenobacteraceae</taxon>
        <taxon>Hymenobacter</taxon>
    </lineage>
</organism>
<protein>
    <submittedName>
        <fullName evidence="6">Response regulator transcription factor</fullName>
    </submittedName>
</protein>
<comment type="caution">
    <text evidence="6">The sequence shown here is derived from an EMBL/GenBank/DDBJ whole genome shotgun (WGS) entry which is preliminary data.</text>
</comment>
<proteinExistence type="predicted"/>
<dbReference type="SUPFAM" id="SSF46894">
    <property type="entry name" value="C-terminal effector domain of the bipartite response regulators"/>
    <property type="match status" value="1"/>
</dbReference>
<evidence type="ECO:0000256" key="2">
    <source>
        <dbReference type="ARBA" id="ARBA00023125"/>
    </source>
</evidence>
<reference evidence="7" key="1">
    <citation type="journal article" date="2019" name="Int. J. Syst. Evol. Microbiol.">
        <title>The Global Catalogue of Microorganisms (GCM) 10K type strain sequencing project: providing services to taxonomists for standard genome sequencing and annotation.</title>
        <authorList>
            <consortium name="The Broad Institute Genomics Platform"/>
            <consortium name="The Broad Institute Genome Sequencing Center for Infectious Disease"/>
            <person name="Wu L."/>
            <person name="Ma J."/>
        </authorList>
    </citation>
    <scope>NUCLEOTIDE SEQUENCE [LARGE SCALE GENOMIC DNA]</scope>
    <source>
        <strain evidence="7">JCM 17217</strain>
    </source>
</reference>
<feature type="domain" description="Response regulatory" evidence="5">
    <location>
        <begin position="4"/>
        <end position="124"/>
    </location>
</feature>